<evidence type="ECO:0000256" key="1">
    <source>
        <dbReference type="PROSITE-ProRule" id="PRU00169"/>
    </source>
</evidence>
<dbReference type="PANTHER" id="PTHR33121:SF70">
    <property type="entry name" value="SIGNALING PROTEIN YKOW"/>
    <property type="match status" value="1"/>
</dbReference>
<sequence>MKRNPQIFEVLLSSKNRTASKSLNKKFGKNYMIKFNKAIIIDDDIDIIDIIEPILEEIGFISIQKIVQSADIQKIYKDDIDLIILDLFMPEMDGVEILRYLGEKSSKSHIVLVSGHSKQVLASAEQVAKAYGLNILGTITKPFSINTLFELIRKFNEIPDKVKKIAIPADEFTIEFFKEAFSEKYFQLYYQPQLDLKKKEVSGFESLIRINHPKFGLLFPDQFLPIIEKLGLMTEMTMFVISEAISFLGGLKKKGYEKSISINISILDLLDTSLPEQIEHLAKKYEINPKFIMIELIETGKIGNNPRCLEILTRLSMKGFSLSIDDFGTGYSSLEQLVNAPFDELKIDRSFVLNLSDKRESRTIIESVVALAHNISLSVVAEGIETKEIAGILADIGVDRGQGYFFSVPIPAKSVEGYLTNFTFA</sequence>
<dbReference type="Pfam" id="PF00072">
    <property type="entry name" value="Response_reg"/>
    <property type="match status" value="1"/>
</dbReference>
<organism evidence="4 5">
    <name type="scientific">Leptospira ognonensis</name>
    <dbReference type="NCBI Taxonomy" id="2484945"/>
    <lineage>
        <taxon>Bacteria</taxon>
        <taxon>Pseudomonadati</taxon>
        <taxon>Spirochaetota</taxon>
        <taxon>Spirochaetia</taxon>
        <taxon>Leptospirales</taxon>
        <taxon>Leptospiraceae</taxon>
        <taxon>Leptospira</taxon>
    </lineage>
</organism>
<reference evidence="4" key="1">
    <citation type="journal article" date="2019" name="PLoS Negl. Trop. Dis.">
        <title>Revisiting the worldwide diversity of Leptospira species in the environment.</title>
        <authorList>
            <person name="Vincent A.T."/>
            <person name="Schiettekatte O."/>
            <person name="Bourhy P."/>
            <person name="Veyrier F.J."/>
            <person name="Picardeau M."/>
        </authorList>
    </citation>
    <scope>NUCLEOTIDE SEQUENCE [LARGE SCALE GENOMIC DNA]</scope>
    <source>
        <strain evidence="4">201702476</strain>
    </source>
</reference>
<feature type="domain" description="EAL" evidence="3">
    <location>
        <begin position="170"/>
        <end position="423"/>
    </location>
</feature>
<evidence type="ECO:0000313" key="5">
    <source>
        <dbReference type="Proteomes" id="UP000297693"/>
    </source>
</evidence>
<dbReference type="PANTHER" id="PTHR33121">
    <property type="entry name" value="CYCLIC DI-GMP PHOSPHODIESTERASE PDEF"/>
    <property type="match status" value="1"/>
</dbReference>
<dbReference type="OrthoDB" id="310793at2"/>
<dbReference type="GO" id="GO:0000160">
    <property type="term" value="P:phosphorelay signal transduction system"/>
    <property type="evidence" value="ECO:0007669"/>
    <property type="project" value="InterPro"/>
</dbReference>
<dbReference type="SMART" id="SM00448">
    <property type="entry name" value="REC"/>
    <property type="match status" value="1"/>
</dbReference>
<dbReference type="AlphaFoldDB" id="A0A4R9K4N5"/>
<dbReference type="Gene3D" id="3.40.50.2300">
    <property type="match status" value="1"/>
</dbReference>
<comment type="caution">
    <text evidence="4">The sequence shown here is derived from an EMBL/GenBank/DDBJ whole genome shotgun (WGS) entry which is preliminary data.</text>
</comment>
<dbReference type="CDD" id="cd01948">
    <property type="entry name" value="EAL"/>
    <property type="match status" value="1"/>
</dbReference>
<dbReference type="Pfam" id="PF00563">
    <property type="entry name" value="EAL"/>
    <property type="match status" value="1"/>
</dbReference>
<dbReference type="PROSITE" id="PS50883">
    <property type="entry name" value="EAL"/>
    <property type="match status" value="1"/>
</dbReference>
<dbReference type="PROSITE" id="PS50110">
    <property type="entry name" value="RESPONSE_REGULATORY"/>
    <property type="match status" value="1"/>
</dbReference>
<dbReference type="SMART" id="SM00052">
    <property type="entry name" value="EAL"/>
    <property type="match status" value="1"/>
</dbReference>
<name>A0A4R9K4N5_9LEPT</name>
<dbReference type="GO" id="GO:0071111">
    <property type="term" value="F:cyclic-guanylate-specific phosphodiesterase activity"/>
    <property type="evidence" value="ECO:0007669"/>
    <property type="project" value="InterPro"/>
</dbReference>
<dbReference type="InterPro" id="IPR035919">
    <property type="entry name" value="EAL_sf"/>
</dbReference>
<dbReference type="InterPro" id="IPR011006">
    <property type="entry name" value="CheY-like_superfamily"/>
</dbReference>
<dbReference type="Proteomes" id="UP000297693">
    <property type="component" value="Unassembled WGS sequence"/>
</dbReference>
<dbReference type="SUPFAM" id="SSF141868">
    <property type="entry name" value="EAL domain-like"/>
    <property type="match status" value="1"/>
</dbReference>
<dbReference type="EMBL" id="RQGD01000022">
    <property type="protein sequence ID" value="TGL60200.1"/>
    <property type="molecule type" value="Genomic_DNA"/>
</dbReference>
<feature type="domain" description="Response regulatory" evidence="2">
    <location>
        <begin position="37"/>
        <end position="156"/>
    </location>
</feature>
<evidence type="ECO:0000259" key="3">
    <source>
        <dbReference type="PROSITE" id="PS50883"/>
    </source>
</evidence>
<keyword evidence="1" id="KW-0597">Phosphoprotein</keyword>
<dbReference type="InterPro" id="IPR001789">
    <property type="entry name" value="Sig_transdc_resp-reg_receiver"/>
</dbReference>
<accession>A0A4R9K4N5</accession>
<evidence type="ECO:0000313" key="4">
    <source>
        <dbReference type="EMBL" id="TGL60200.1"/>
    </source>
</evidence>
<proteinExistence type="predicted"/>
<dbReference type="Gene3D" id="3.20.20.450">
    <property type="entry name" value="EAL domain"/>
    <property type="match status" value="1"/>
</dbReference>
<gene>
    <name evidence="4" type="ORF">EHQ58_06785</name>
</gene>
<dbReference type="InterPro" id="IPR050706">
    <property type="entry name" value="Cyclic-di-GMP_PDE-like"/>
</dbReference>
<dbReference type="SUPFAM" id="SSF52172">
    <property type="entry name" value="CheY-like"/>
    <property type="match status" value="1"/>
</dbReference>
<protein>
    <submittedName>
        <fullName evidence="4">EAL domain-containing protein</fullName>
    </submittedName>
</protein>
<feature type="modified residue" description="4-aspartylphosphate" evidence="1">
    <location>
        <position position="86"/>
    </location>
</feature>
<keyword evidence="5" id="KW-1185">Reference proteome</keyword>
<dbReference type="InterPro" id="IPR001633">
    <property type="entry name" value="EAL_dom"/>
</dbReference>
<evidence type="ECO:0000259" key="2">
    <source>
        <dbReference type="PROSITE" id="PS50110"/>
    </source>
</evidence>